<evidence type="ECO:0000259" key="22">
    <source>
        <dbReference type="Pfam" id="PF24894"/>
    </source>
</evidence>
<dbReference type="InterPro" id="IPR029044">
    <property type="entry name" value="Nucleotide-diphossugar_trans"/>
</dbReference>
<feature type="binding site" evidence="20">
    <location>
        <position position="226"/>
    </location>
    <ligand>
        <name>UDP-N-acetyl-alpha-D-glucosamine</name>
        <dbReference type="ChEBI" id="CHEBI:57705"/>
    </ligand>
</feature>
<evidence type="ECO:0000256" key="8">
    <source>
        <dbReference type="ARBA" id="ARBA00022695"/>
    </source>
</evidence>
<evidence type="ECO:0000259" key="21">
    <source>
        <dbReference type="Pfam" id="PF00483"/>
    </source>
</evidence>
<dbReference type="InterPro" id="IPR001451">
    <property type="entry name" value="Hexapep"/>
</dbReference>
<comment type="subunit">
    <text evidence="20">Homotrimer.</text>
</comment>
<keyword evidence="12 20" id="KW-0133">Cell shape</keyword>
<keyword evidence="8 20" id="KW-0548">Nucleotidyltransferase</keyword>
<feature type="binding site" evidence="20">
    <location>
        <begin position="384"/>
        <end position="385"/>
    </location>
    <ligand>
        <name>acetyl-CoA</name>
        <dbReference type="ChEBI" id="CHEBI:57288"/>
    </ligand>
</feature>
<dbReference type="Gene3D" id="2.160.10.10">
    <property type="entry name" value="Hexapeptide repeat proteins"/>
    <property type="match status" value="1"/>
</dbReference>
<keyword evidence="7 20" id="KW-0808">Transferase</keyword>
<dbReference type="InterPro" id="IPR050065">
    <property type="entry name" value="GlmU-like"/>
</dbReference>
<dbReference type="SUPFAM" id="SSF51161">
    <property type="entry name" value="Trimeric LpxA-like enzymes"/>
    <property type="match status" value="1"/>
</dbReference>
<organism evidence="24 26">
    <name type="scientific">Thermoanaerobacterium thermosaccharolyticum</name>
    <name type="common">Clostridium thermosaccharolyticum</name>
    <dbReference type="NCBI Taxonomy" id="1517"/>
    <lineage>
        <taxon>Bacteria</taxon>
        <taxon>Bacillati</taxon>
        <taxon>Bacillota</taxon>
        <taxon>Clostridia</taxon>
        <taxon>Thermoanaerobacterales</taxon>
        <taxon>Thermoanaerobacteraceae</taxon>
        <taxon>Thermoanaerobacterium</taxon>
    </lineage>
</organism>
<evidence type="ECO:0000256" key="12">
    <source>
        <dbReference type="ARBA" id="ARBA00022960"/>
    </source>
</evidence>
<sequence length="457" mass="50273">MDNFYTLILAAGLGKRMKSKHPKVLHKVCERPMVEWVVRSAKEAGAKDVVVVLGHGAEEVKSALGDSVKYAYQEKQLGTGHAVMVSKDLLPDTGNIMILTGDTPLIMSETLKKFYNFHLKEQNSITVLSSFFDVPDGYGRIVRDVNGNVLKIVEDKDADDAIKGIHEINSGMYIFNSDYLKKSLQYINNNNAQGEYYLTDAVEIVIRLGGKVGAYSAPNEEIMGVNTRVQLQEAEKAMRRRINKRLMLDGVTIIDPDNTYIGPDVVIGMDTIIYPGTRIEGKTSIGEDCEIGPNSYIINSEIGNGCRIIFSMITESKLYNNIKLGPFAQIRPESVIHNNAKLGNFIEIKKSVIGEGTKVPHLTYIGDAEVGKRVNMGCGSIVVNYDGKKKHKTIIGDDVFVGCNVNLVSPVKINNNAFIAAGSTITDEVPDGALAIARCRQTNKEGWVEERRKKGGL</sequence>
<feature type="binding site" evidence="20">
    <location>
        <position position="102"/>
    </location>
    <ligand>
        <name>Mg(2+)</name>
        <dbReference type="ChEBI" id="CHEBI:18420"/>
    </ligand>
</feature>
<evidence type="ECO:0000256" key="1">
    <source>
        <dbReference type="ARBA" id="ARBA00004496"/>
    </source>
</evidence>
<dbReference type="Gene3D" id="3.90.550.10">
    <property type="entry name" value="Spore Coat Polysaccharide Biosynthesis Protein SpsA, Chain A"/>
    <property type="match status" value="1"/>
</dbReference>
<comment type="subcellular location">
    <subcellularLocation>
        <location evidence="1 20">Cytoplasm</location>
    </subcellularLocation>
</comment>
<dbReference type="Proteomes" id="UP000214975">
    <property type="component" value="Chromosome"/>
</dbReference>
<evidence type="ECO:0000313" key="23">
    <source>
        <dbReference type="EMBL" id="AST57611.1"/>
    </source>
</evidence>
<feature type="domain" description="Glucose-1-phosphate adenylyltransferase/Bifunctional protein GlmU-like C-terminal hexapeptide" evidence="22">
    <location>
        <begin position="295"/>
        <end position="367"/>
    </location>
</feature>
<dbReference type="GO" id="GO:0009245">
    <property type="term" value="P:lipid A biosynthetic process"/>
    <property type="evidence" value="ECO:0007669"/>
    <property type="project" value="UniProtKB-UniRule"/>
</dbReference>
<evidence type="ECO:0000256" key="20">
    <source>
        <dbReference type="HAMAP-Rule" id="MF_01631"/>
    </source>
</evidence>
<keyword evidence="6 20" id="KW-0963">Cytoplasm</keyword>
<feature type="region of interest" description="Linker" evidence="20">
    <location>
        <begin position="229"/>
        <end position="249"/>
    </location>
</feature>
<reference evidence="24 26" key="2">
    <citation type="submission" date="2017-06" db="EMBL/GenBank/DDBJ databases">
        <title>Isolation and characterization of a thermophilic and butanogenic Thermoanaerobacterium thermosaccharolyticum M5 capable of efficient degradation of hemicellulose.</title>
        <authorList>
            <person name="Xin F."/>
            <person name="Jiang Y."/>
        </authorList>
    </citation>
    <scope>NUCLEOTIDE SEQUENCE [LARGE SCALE GENOMIC DNA]</scope>
    <source>
        <strain evidence="24 26">M5</strain>
    </source>
</reference>
<feature type="binding site" evidence="20">
    <location>
        <position position="169"/>
    </location>
    <ligand>
        <name>UDP-N-acetyl-alpha-D-glucosamine</name>
        <dbReference type="ChEBI" id="CHEBI:57705"/>
    </ligand>
</feature>
<dbReference type="GO" id="GO:0003977">
    <property type="term" value="F:UDP-N-acetylglucosamine diphosphorylase activity"/>
    <property type="evidence" value="ECO:0007669"/>
    <property type="project" value="UniProtKB-UniRule"/>
</dbReference>
<dbReference type="UniPathway" id="UPA00113">
    <property type="reaction ID" value="UER00532"/>
</dbReference>
<comment type="catalytic activity">
    <reaction evidence="17 20">
        <text>alpha-D-glucosamine 1-phosphate + acetyl-CoA = N-acetyl-alpha-D-glucosamine 1-phosphate + CoA + H(+)</text>
        <dbReference type="Rhea" id="RHEA:13725"/>
        <dbReference type="ChEBI" id="CHEBI:15378"/>
        <dbReference type="ChEBI" id="CHEBI:57287"/>
        <dbReference type="ChEBI" id="CHEBI:57288"/>
        <dbReference type="ChEBI" id="CHEBI:57776"/>
        <dbReference type="ChEBI" id="CHEBI:58516"/>
        <dbReference type="EC" id="2.3.1.157"/>
    </reaction>
</comment>
<dbReference type="GO" id="GO:0006048">
    <property type="term" value="P:UDP-N-acetylglucosamine biosynthetic process"/>
    <property type="evidence" value="ECO:0007669"/>
    <property type="project" value="UniProtKB-UniPathway"/>
</dbReference>
<dbReference type="InterPro" id="IPR038009">
    <property type="entry name" value="GlmU_C_LbH"/>
</dbReference>
<comment type="caution">
    <text evidence="20">Lacks conserved residue(s) required for the propagation of feature annotation.</text>
</comment>
<protein>
    <recommendedName>
        <fullName evidence="20">Bifunctional protein GlmU</fullName>
    </recommendedName>
    <domain>
        <recommendedName>
            <fullName evidence="20">UDP-N-acetylglucosamine pyrophosphorylase</fullName>
            <ecNumber evidence="20">2.7.7.23</ecNumber>
        </recommendedName>
        <alternativeName>
            <fullName evidence="20">N-acetylglucosamine-1-phosphate uridyltransferase</fullName>
        </alternativeName>
    </domain>
    <domain>
        <recommendedName>
            <fullName evidence="20">Glucosamine-1-phosphate N-acetyltransferase</fullName>
            <ecNumber evidence="20">2.3.1.157</ecNumber>
        </recommendedName>
    </domain>
</protein>
<dbReference type="PANTHER" id="PTHR43584:SF3">
    <property type="entry name" value="BIFUNCTIONAL PROTEIN GLMU"/>
    <property type="match status" value="1"/>
</dbReference>
<evidence type="ECO:0000256" key="15">
    <source>
        <dbReference type="ARBA" id="ARBA00023315"/>
    </source>
</evidence>
<comment type="function">
    <text evidence="19 20">Catalyzes the last two sequential reactions in the de novo biosynthetic pathway for UDP-N-acetylglucosamine (UDP-GlcNAc). The C-terminal domain catalyzes the transfer of acetyl group from acetyl coenzyme A to glucosamine-1-phosphate (GlcN-1-P) to produce N-acetylglucosamine-1-phosphate (GlcNAc-1-P), which is converted into UDP-GlcNAc by the transfer of uridine 5-monophosphate (from uridine 5-triphosphate), a reaction catalyzed by the N-terminal domain.</text>
</comment>
<dbReference type="EMBL" id="CP016893">
    <property type="protein sequence ID" value="AST57611.1"/>
    <property type="molecule type" value="Genomic_DNA"/>
</dbReference>
<evidence type="ECO:0000256" key="2">
    <source>
        <dbReference type="ARBA" id="ARBA00005166"/>
    </source>
</evidence>
<keyword evidence="16 20" id="KW-0961">Cell wall biogenesis/degradation</keyword>
<feature type="binding site" evidence="20">
    <location>
        <position position="349"/>
    </location>
    <ligand>
        <name>UDP-N-acetyl-alpha-D-glucosamine</name>
        <dbReference type="ChEBI" id="CHEBI:57705"/>
    </ligand>
</feature>
<dbReference type="Proteomes" id="UP000215301">
    <property type="component" value="Unassembled WGS sequence"/>
</dbReference>
<evidence type="ECO:0000256" key="17">
    <source>
        <dbReference type="ARBA" id="ARBA00048247"/>
    </source>
</evidence>
<evidence type="ECO:0000256" key="10">
    <source>
        <dbReference type="ARBA" id="ARBA00022737"/>
    </source>
</evidence>
<dbReference type="NCBIfam" id="NF010934">
    <property type="entry name" value="PRK14354.1"/>
    <property type="match status" value="1"/>
</dbReference>
<dbReference type="Pfam" id="PF00132">
    <property type="entry name" value="Hexapep"/>
    <property type="match status" value="1"/>
</dbReference>
<dbReference type="CDD" id="cd02540">
    <property type="entry name" value="GT2_GlmU_N_bac"/>
    <property type="match status" value="1"/>
</dbReference>
<comment type="similarity">
    <text evidence="4 20">In the C-terminal section; belongs to the transferase hexapeptide repeat family.</text>
</comment>
<feature type="binding site" evidence="20">
    <location>
        <position position="73"/>
    </location>
    <ligand>
        <name>UDP-N-acetyl-alpha-D-glucosamine</name>
        <dbReference type="ChEBI" id="CHEBI:57705"/>
    </ligand>
</feature>
<dbReference type="GO" id="GO:0009252">
    <property type="term" value="P:peptidoglycan biosynthetic process"/>
    <property type="evidence" value="ECO:0007669"/>
    <property type="project" value="UniProtKB-UniRule"/>
</dbReference>
<keyword evidence="10 20" id="KW-0677">Repeat</keyword>
<evidence type="ECO:0000256" key="3">
    <source>
        <dbReference type="ARBA" id="ARBA00005208"/>
    </source>
</evidence>
<reference evidence="23 25" key="1">
    <citation type="submission" date="2016-08" db="EMBL/GenBank/DDBJ databases">
        <title>A novel genetic cassette of butanologenic Thermoanaerobacterium thermosaccharolyticum that directly convert cellulose to butanol.</title>
        <authorList>
            <person name="Li T."/>
            <person name="He J."/>
        </authorList>
    </citation>
    <scope>NUCLEOTIDE SEQUENCE [LARGE SCALE GENOMIC DNA]</scope>
    <source>
        <strain evidence="23 25">TG57</strain>
    </source>
</reference>
<feature type="region of interest" description="N-acetyltransferase" evidence="20">
    <location>
        <begin position="250"/>
        <end position="457"/>
    </location>
</feature>
<comment type="similarity">
    <text evidence="5 20">In the N-terminal section; belongs to the N-acetylglucosamine-1-phosphate uridyltransferase family.</text>
</comment>
<dbReference type="PANTHER" id="PTHR43584">
    <property type="entry name" value="NUCLEOTIDYL TRANSFERASE"/>
    <property type="match status" value="1"/>
</dbReference>
<evidence type="ECO:0000256" key="9">
    <source>
        <dbReference type="ARBA" id="ARBA00022723"/>
    </source>
</evidence>
<dbReference type="RefSeq" id="WP_094045693.1">
    <property type="nucleotide sequence ID" value="NZ_CP016893.1"/>
</dbReference>
<dbReference type="InterPro" id="IPR056818">
    <property type="entry name" value="GlmU/GlgC-like_hexapep"/>
</dbReference>
<accession>A0A231VFX7</accession>
<evidence type="ECO:0000256" key="11">
    <source>
        <dbReference type="ARBA" id="ARBA00022842"/>
    </source>
</evidence>
<comment type="pathway">
    <text evidence="20">Bacterial outer membrane biogenesis; LPS lipid A biosynthesis.</text>
</comment>
<feature type="binding site" evidence="20">
    <location>
        <position position="438"/>
    </location>
    <ligand>
        <name>acetyl-CoA</name>
        <dbReference type="ChEBI" id="CHEBI:57288"/>
    </ligand>
</feature>
<comment type="pathway">
    <text evidence="3 20">Nucleotide-sugar biosynthesis; UDP-N-acetyl-alpha-D-glucosamine biosynthesis; UDP-N-acetyl-alpha-D-glucosamine from N-acetyl-alpha-D-glucosamine 1-phosphate: step 1/1.</text>
</comment>
<dbReference type="NCBIfam" id="TIGR01173">
    <property type="entry name" value="glmU"/>
    <property type="match status" value="1"/>
</dbReference>
<proteinExistence type="inferred from homology"/>
<dbReference type="Pfam" id="PF00483">
    <property type="entry name" value="NTP_transferase"/>
    <property type="match status" value="1"/>
</dbReference>
<feature type="binding site" evidence="20">
    <location>
        <position position="23"/>
    </location>
    <ligand>
        <name>UDP-N-acetyl-alpha-D-glucosamine</name>
        <dbReference type="ChEBI" id="CHEBI:57705"/>
    </ligand>
</feature>
<evidence type="ECO:0000256" key="5">
    <source>
        <dbReference type="ARBA" id="ARBA00007947"/>
    </source>
</evidence>
<feature type="binding site" evidence="20">
    <location>
        <position position="226"/>
    </location>
    <ligand>
        <name>Mg(2+)</name>
        <dbReference type="ChEBI" id="CHEBI:18420"/>
    </ligand>
</feature>
<keyword evidence="15 20" id="KW-0012">Acyltransferase</keyword>
<feature type="active site" description="Proton acceptor" evidence="20">
    <location>
        <position position="361"/>
    </location>
</feature>
<feature type="binding site" evidence="20">
    <location>
        <begin position="9"/>
        <end position="12"/>
    </location>
    <ligand>
        <name>UDP-N-acetyl-alpha-D-glucosamine</name>
        <dbReference type="ChEBI" id="CHEBI:57705"/>
    </ligand>
</feature>
<evidence type="ECO:0000256" key="7">
    <source>
        <dbReference type="ARBA" id="ARBA00022679"/>
    </source>
</evidence>
<evidence type="ECO:0000313" key="25">
    <source>
        <dbReference type="Proteomes" id="UP000214975"/>
    </source>
</evidence>
<dbReference type="GO" id="GO:0071555">
    <property type="term" value="P:cell wall organization"/>
    <property type="evidence" value="ECO:0007669"/>
    <property type="project" value="UniProtKB-KW"/>
</dbReference>
<keyword evidence="11 20" id="KW-0460">Magnesium</keyword>
<dbReference type="GO" id="GO:0016020">
    <property type="term" value="C:membrane"/>
    <property type="evidence" value="ECO:0007669"/>
    <property type="project" value="GOC"/>
</dbReference>
<evidence type="ECO:0000256" key="4">
    <source>
        <dbReference type="ARBA" id="ARBA00007707"/>
    </source>
</evidence>
<feature type="binding site" evidence="20">
    <location>
        <position position="154"/>
    </location>
    <ligand>
        <name>UDP-N-acetyl-alpha-D-glucosamine</name>
        <dbReference type="ChEBI" id="CHEBI:57705"/>
    </ligand>
</feature>
<comment type="pathway">
    <text evidence="2 20">Nucleotide-sugar biosynthesis; UDP-N-acetyl-alpha-D-glucosamine biosynthesis; N-acetyl-alpha-D-glucosamine 1-phosphate from alpha-D-glucosamine 6-phosphate (route II): step 2/2.</text>
</comment>
<evidence type="ECO:0000256" key="6">
    <source>
        <dbReference type="ARBA" id="ARBA00022490"/>
    </source>
</evidence>
<feature type="binding site" evidence="20">
    <location>
        <position position="364"/>
    </location>
    <ligand>
        <name>UDP-N-acetyl-alpha-D-glucosamine</name>
        <dbReference type="ChEBI" id="CHEBI:57705"/>
    </ligand>
</feature>
<dbReference type="EC" id="2.7.7.23" evidence="20"/>
<feature type="binding site" evidence="20">
    <location>
        <position position="331"/>
    </location>
    <ligand>
        <name>UDP-N-acetyl-alpha-D-glucosamine</name>
        <dbReference type="ChEBI" id="CHEBI:57705"/>
    </ligand>
</feature>
<dbReference type="Pfam" id="PF24894">
    <property type="entry name" value="Hexapep_GlmU"/>
    <property type="match status" value="1"/>
</dbReference>
<feature type="binding site" evidence="20">
    <location>
        <position position="375"/>
    </location>
    <ligand>
        <name>UDP-N-acetyl-alpha-D-glucosamine</name>
        <dbReference type="ChEBI" id="CHEBI:57705"/>
    </ligand>
</feature>
<dbReference type="UniPathway" id="UPA00973"/>
<name>A0A231VFX7_THETR</name>
<dbReference type="GO" id="GO:0000287">
    <property type="term" value="F:magnesium ion binding"/>
    <property type="evidence" value="ECO:0007669"/>
    <property type="project" value="UniProtKB-UniRule"/>
</dbReference>
<keyword evidence="14 20" id="KW-0511">Multifunctional enzyme</keyword>
<gene>
    <name evidence="20 24" type="primary">glmU</name>
    <name evidence="24" type="ORF">CE561_09160</name>
    <name evidence="23" type="ORF">Thert_01591</name>
</gene>
<dbReference type="GO" id="GO:0019134">
    <property type="term" value="F:glucosamine-1-phosphate N-acetyltransferase activity"/>
    <property type="evidence" value="ECO:0007669"/>
    <property type="project" value="UniProtKB-UniRule"/>
</dbReference>
<evidence type="ECO:0000256" key="13">
    <source>
        <dbReference type="ARBA" id="ARBA00022984"/>
    </source>
</evidence>
<feature type="binding site" evidence="20">
    <location>
        <position position="139"/>
    </location>
    <ligand>
        <name>UDP-N-acetyl-alpha-D-glucosamine</name>
        <dbReference type="ChEBI" id="CHEBI:57705"/>
    </ligand>
</feature>
<evidence type="ECO:0000256" key="19">
    <source>
        <dbReference type="ARBA" id="ARBA00049628"/>
    </source>
</evidence>
<dbReference type="GO" id="GO:0005737">
    <property type="term" value="C:cytoplasm"/>
    <property type="evidence" value="ECO:0007669"/>
    <property type="project" value="UniProtKB-SubCell"/>
</dbReference>
<dbReference type="GO" id="GO:0000902">
    <property type="term" value="P:cell morphogenesis"/>
    <property type="evidence" value="ECO:0007669"/>
    <property type="project" value="UniProtKB-UniRule"/>
</dbReference>
<keyword evidence="9 20" id="KW-0479">Metal-binding</keyword>
<dbReference type="SUPFAM" id="SSF53448">
    <property type="entry name" value="Nucleotide-diphospho-sugar transferases"/>
    <property type="match status" value="1"/>
</dbReference>
<dbReference type="EMBL" id="NKHD01000025">
    <property type="protein sequence ID" value="OXT07062.1"/>
    <property type="molecule type" value="Genomic_DNA"/>
</dbReference>
<evidence type="ECO:0000256" key="18">
    <source>
        <dbReference type="ARBA" id="ARBA00048493"/>
    </source>
</evidence>
<feature type="binding site" evidence="20">
    <location>
        <begin position="78"/>
        <end position="79"/>
    </location>
    <ligand>
        <name>UDP-N-acetyl-alpha-D-glucosamine</name>
        <dbReference type="ChEBI" id="CHEBI:57705"/>
    </ligand>
</feature>
<evidence type="ECO:0000256" key="14">
    <source>
        <dbReference type="ARBA" id="ARBA00023268"/>
    </source>
</evidence>
<feature type="domain" description="Nucleotidyl transferase" evidence="21">
    <location>
        <begin position="6"/>
        <end position="208"/>
    </location>
</feature>
<dbReference type="InterPro" id="IPR005835">
    <property type="entry name" value="NTP_transferase_dom"/>
</dbReference>
<evidence type="ECO:0000313" key="24">
    <source>
        <dbReference type="EMBL" id="OXT07062.1"/>
    </source>
</evidence>
<dbReference type="InterPro" id="IPR011004">
    <property type="entry name" value="Trimer_LpxA-like_sf"/>
</dbReference>
<evidence type="ECO:0000256" key="16">
    <source>
        <dbReference type="ARBA" id="ARBA00023316"/>
    </source>
</evidence>
<keyword evidence="13 20" id="KW-0573">Peptidoglycan synthesis</keyword>
<dbReference type="GO" id="GO:0008360">
    <property type="term" value="P:regulation of cell shape"/>
    <property type="evidence" value="ECO:0007669"/>
    <property type="project" value="UniProtKB-KW"/>
</dbReference>
<dbReference type="EC" id="2.3.1.157" evidence="20"/>
<dbReference type="InterPro" id="IPR005882">
    <property type="entry name" value="Bifunctional_GlmU"/>
</dbReference>
<feature type="binding site" evidence="20">
    <location>
        <position position="421"/>
    </location>
    <ligand>
        <name>acetyl-CoA</name>
        <dbReference type="ChEBI" id="CHEBI:57288"/>
    </ligand>
</feature>
<dbReference type="HAMAP" id="MF_01631">
    <property type="entry name" value="GlmU"/>
    <property type="match status" value="1"/>
</dbReference>
<evidence type="ECO:0000313" key="26">
    <source>
        <dbReference type="Proteomes" id="UP000215301"/>
    </source>
</evidence>
<feature type="region of interest" description="Pyrophosphorylase" evidence="20">
    <location>
        <begin position="1"/>
        <end position="228"/>
    </location>
</feature>
<comment type="catalytic activity">
    <reaction evidence="18 20">
        <text>N-acetyl-alpha-D-glucosamine 1-phosphate + UTP + H(+) = UDP-N-acetyl-alpha-D-glucosamine + diphosphate</text>
        <dbReference type="Rhea" id="RHEA:13509"/>
        <dbReference type="ChEBI" id="CHEBI:15378"/>
        <dbReference type="ChEBI" id="CHEBI:33019"/>
        <dbReference type="ChEBI" id="CHEBI:46398"/>
        <dbReference type="ChEBI" id="CHEBI:57705"/>
        <dbReference type="ChEBI" id="CHEBI:57776"/>
        <dbReference type="EC" id="2.7.7.23"/>
    </reaction>
</comment>
<dbReference type="AlphaFoldDB" id="A0A231VFX7"/>
<comment type="cofactor">
    <cofactor evidence="20">
        <name>Mg(2+)</name>
        <dbReference type="ChEBI" id="CHEBI:18420"/>
    </cofactor>
    <text evidence="20">Binds 1 Mg(2+) ion per subunit.</text>
</comment>
<dbReference type="CDD" id="cd03353">
    <property type="entry name" value="LbH_GlmU_C"/>
    <property type="match status" value="1"/>
</dbReference>